<evidence type="ECO:0000313" key="2">
    <source>
        <dbReference type="Proteomes" id="UP000821865"/>
    </source>
</evidence>
<sequence length="299" mass="33805">MTSHGKLAAASLASPFAQSGVPKVYDEVRGPDRQATAELLNAWQASFFTCYNENDSREHQYLDVGCGPGNFTRNHLLSLCPPTLKRLVASDNSEAMVDYARMVHAHPKIDHRLLDIAVDDDVTRFIAEEGRFQRVYSFLAFHWIQDRAAALKNIERLMAPGGECLVIYNPHPGPALLYRALMESKSWAKYHDVIWRAMPVFQERSDASSLRRSLFDLVQLTGLVPLTCELVRINVKAANIDDAVRLFAIGSPVYPLLTEEEKPELFKFVKNFMLQGHCSNFSTKGTTEQLRFVFHGYKP</sequence>
<gene>
    <name evidence="1" type="ORF">HPB49_021716</name>
</gene>
<evidence type="ECO:0000313" key="1">
    <source>
        <dbReference type="EMBL" id="KAH7946241.1"/>
    </source>
</evidence>
<dbReference type="EMBL" id="CM023475">
    <property type="protein sequence ID" value="KAH7946241.1"/>
    <property type="molecule type" value="Genomic_DNA"/>
</dbReference>
<reference evidence="1" key="1">
    <citation type="submission" date="2020-05" db="EMBL/GenBank/DDBJ databases">
        <title>Large-scale comparative analyses of tick genomes elucidate their genetic diversity and vector capacities.</title>
        <authorList>
            <person name="Jia N."/>
            <person name="Wang J."/>
            <person name="Shi W."/>
            <person name="Du L."/>
            <person name="Sun Y."/>
            <person name="Zhan W."/>
            <person name="Jiang J."/>
            <person name="Wang Q."/>
            <person name="Zhang B."/>
            <person name="Ji P."/>
            <person name="Sakyi L.B."/>
            <person name="Cui X."/>
            <person name="Yuan T."/>
            <person name="Jiang B."/>
            <person name="Yang W."/>
            <person name="Lam T.T.-Y."/>
            <person name="Chang Q."/>
            <person name="Ding S."/>
            <person name="Wang X."/>
            <person name="Zhu J."/>
            <person name="Ruan X."/>
            <person name="Zhao L."/>
            <person name="Wei J."/>
            <person name="Que T."/>
            <person name="Du C."/>
            <person name="Cheng J."/>
            <person name="Dai P."/>
            <person name="Han X."/>
            <person name="Huang E."/>
            <person name="Gao Y."/>
            <person name="Liu J."/>
            <person name="Shao H."/>
            <person name="Ye R."/>
            <person name="Li L."/>
            <person name="Wei W."/>
            <person name="Wang X."/>
            <person name="Wang C."/>
            <person name="Yang T."/>
            <person name="Huo Q."/>
            <person name="Li W."/>
            <person name="Guo W."/>
            <person name="Chen H."/>
            <person name="Zhou L."/>
            <person name="Ni X."/>
            <person name="Tian J."/>
            <person name="Zhou Y."/>
            <person name="Sheng Y."/>
            <person name="Liu T."/>
            <person name="Pan Y."/>
            <person name="Xia L."/>
            <person name="Li J."/>
            <person name="Zhao F."/>
            <person name="Cao W."/>
        </authorList>
    </citation>
    <scope>NUCLEOTIDE SEQUENCE</scope>
    <source>
        <strain evidence="1">Dsil-2018</strain>
    </source>
</reference>
<keyword evidence="2" id="KW-1185">Reference proteome</keyword>
<name>A0ACB8CMU9_DERSI</name>
<dbReference type="Proteomes" id="UP000821865">
    <property type="component" value="Chromosome 6"/>
</dbReference>
<protein>
    <submittedName>
        <fullName evidence="1">Uncharacterized protein</fullName>
    </submittedName>
</protein>
<comment type="caution">
    <text evidence="1">The sequence shown here is derived from an EMBL/GenBank/DDBJ whole genome shotgun (WGS) entry which is preliminary data.</text>
</comment>
<organism evidence="1 2">
    <name type="scientific">Dermacentor silvarum</name>
    <name type="common">Tick</name>
    <dbReference type="NCBI Taxonomy" id="543639"/>
    <lineage>
        <taxon>Eukaryota</taxon>
        <taxon>Metazoa</taxon>
        <taxon>Ecdysozoa</taxon>
        <taxon>Arthropoda</taxon>
        <taxon>Chelicerata</taxon>
        <taxon>Arachnida</taxon>
        <taxon>Acari</taxon>
        <taxon>Parasitiformes</taxon>
        <taxon>Ixodida</taxon>
        <taxon>Ixodoidea</taxon>
        <taxon>Ixodidae</taxon>
        <taxon>Rhipicephalinae</taxon>
        <taxon>Dermacentor</taxon>
    </lineage>
</organism>
<accession>A0ACB8CMU9</accession>
<proteinExistence type="predicted"/>